<dbReference type="Gene3D" id="6.10.250.2410">
    <property type="match status" value="1"/>
</dbReference>
<gene>
    <name evidence="5" type="primary">scpA</name>
    <name evidence="6" type="ORF">JOC54_001474</name>
</gene>
<dbReference type="Gene3D" id="1.10.10.580">
    <property type="entry name" value="Structural maintenance of chromosome 1. Chain E"/>
    <property type="match status" value="1"/>
</dbReference>
<comment type="subcellular location">
    <subcellularLocation>
        <location evidence="5">Cytoplasm</location>
    </subcellularLocation>
    <text evidence="5">Associated with two foci at the outer edges of the nucleoid region in young cells, and at four foci within both cell halves in older cells.</text>
</comment>
<accession>A0ABS2SRU4</accession>
<comment type="function">
    <text evidence="5">Participates in chromosomal partition during cell division. May act via the formation of a condensin-like complex containing Smc and ScpB that pull DNA away from mid-cell into both cell halves.</text>
</comment>
<evidence type="ECO:0000256" key="1">
    <source>
        <dbReference type="ARBA" id="ARBA00022618"/>
    </source>
</evidence>
<dbReference type="Proteomes" id="UP001179280">
    <property type="component" value="Unassembled WGS sequence"/>
</dbReference>
<comment type="subunit">
    <text evidence="5">Component of a cohesin-like complex composed of ScpA, ScpB and the Smc homodimer, in which ScpA and ScpB bind to the head domain of Smc. The presence of the three proteins is required for the association of the complex with DNA.</text>
</comment>
<proteinExistence type="inferred from homology"/>
<dbReference type="EMBL" id="JAFBCV010000003">
    <property type="protein sequence ID" value="MBM7838243.1"/>
    <property type="molecule type" value="Genomic_DNA"/>
</dbReference>
<dbReference type="NCBIfam" id="NF000995">
    <property type="entry name" value="PRK00104.1-4"/>
    <property type="match status" value="1"/>
</dbReference>
<keyword evidence="5" id="KW-0963">Cytoplasm</keyword>
<protein>
    <recommendedName>
        <fullName evidence="4 5">Segregation and condensation protein A</fullName>
    </recommendedName>
</protein>
<keyword evidence="1 5" id="KW-0132">Cell division</keyword>
<keyword evidence="7" id="KW-1185">Reference proteome</keyword>
<evidence type="ECO:0000256" key="5">
    <source>
        <dbReference type="HAMAP-Rule" id="MF_01805"/>
    </source>
</evidence>
<keyword evidence="3 5" id="KW-0131">Cell cycle</keyword>
<dbReference type="PANTHER" id="PTHR33969:SF2">
    <property type="entry name" value="SEGREGATION AND CONDENSATION PROTEIN A"/>
    <property type="match status" value="1"/>
</dbReference>
<evidence type="ECO:0000256" key="2">
    <source>
        <dbReference type="ARBA" id="ARBA00022829"/>
    </source>
</evidence>
<dbReference type="PANTHER" id="PTHR33969">
    <property type="entry name" value="SEGREGATION AND CONDENSATION PROTEIN A"/>
    <property type="match status" value="1"/>
</dbReference>
<keyword evidence="2 5" id="KW-0159">Chromosome partition</keyword>
<dbReference type="InterPro" id="IPR023093">
    <property type="entry name" value="ScpA-like_C"/>
</dbReference>
<evidence type="ECO:0000313" key="7">
    <source>
        <dbReference type="Proteomes" id="UP001179280"/>
    </source>
</evidence>
<comment type="caution">
    <text evidence="6">The sequence shown here is derived from an EMBL/GenBank/DDBJ whole genome shotgun (WGS) entry which is preliminary data.</text>
</comment>
<name>A0ABS2SRU4_9BACI</name>
<dbReference type="Pfam" id="PF02616">
    <property type="entry name" value="SMC_ScpA"/>
    <property type="match status" value="1"/>
</dbReference>
<evidence type="ECO:0000256" key="4">
    <source>
        <dbReference type="ARBA" id="ARBA00044777"/>
    </source>
</evidence>
<evidence type="ECO:0000313" key="6">
    <source>
        <dbReference type="EMBL" id="MBM7838243.1"/>
    </source>
</evidence>
<sequence length="287" mass="33141">MSVHKIVSFVFAEDSFVVMVYGIIGTRNDGEIMTHTYNVRTDSFEGPLDLLLHLISQAEVDIYDIPVAIITDQYLQYIHAMQEFELDVASEYLVMAATLLQIKSQMLLPKPDELFEQEEDWLEEDPRDELVEQLIEYKAFKEAAIHLKEKEASRSLLHTRPPDDLDGFLTDEEERKLQVKNVSLLDMLGAFQKMMQRNAWNAPKMKTIQTDEQSVEVRMNELLDQLEQTAGRSSFEKLIIGGNRSQMIVTFLAVLELIKTRAIHCVQETSFEDIEIFIWDGDRHGPK</sequence>
<dbReference type="InterPro" id="IPR003768">
    <property type="entry name" value="ScpA"/>
</dbReference>
<comment type="similarity">
    <text evidence="5">Belongs to the ScpA family.</text>
</comment>
<evidence type="ECO:0000256" key="3">
    <source>
        <dbReference type="ARBA" id="ARBA00023306"/>
    </source>
</evidence>
<dbReference type="HAMAP" id="MF_01805">
    <property type="entry name" value="ScpA"/>
    <property type="match status" value="1"/>
</dbReference>
<reference evidence="6" key="1">
    <citation type="submission" date="2021-01" db="EMBL/GenBank/DDBJ databases">
        <title>Genomic Encyclopedia of Type Strains, Phase IV (KMG-IV): sequencing the most valuable type-strain genomes for metagenomic binning, comparative biology and taxonomic classification.</title>
        <authorList>
            <person name="Goeker M."/>
        </authorList>
    </citation>
    <scope>NUCLEOTIDE SEQUENCE</scope>
    <source>
        <strain evidence="6">DSM 21943</strain>
    </source>
</reference>
<organism evidence="6 7">
    <name type="scientific">Shouchella xiaoxiensis</name>
    <dbReference type="NCBI Taxonomy" id="766895"/>
    <lineage>
        <taxon>Bacteria</taxon>
        <taxon>Bacillati</taxon>
        <taxon>Bacillota</taxon>
        <taxon>Bacilli</taxon>
        <taxon>Bacillales</taxon>
        <taxon>Bacillaceae</taxon>
        <taxon>Shouchella</taxon>
    </lineage>
</organism>